<dbReference type="InterPro" id="IPR043128">
    <property type="entry name" value="Rev_trsase/Diguanyl_cyclase"/>
</dbReference>
<dbReference type="Pfam" id="PF01590">
    <property type="entry name" value="GAF"/>
    <property type="match status" value="1"/>
</dbReference>
<feature type="domain" description="EAL" evidence="2">
    <location>
        <begin position="481"/>
        <end position="736"/>
    </location>
</feature>
<dbReference type="PROSITE" id="PS50883">
    <property type="entry name" value="EAL"/>
    <property type="match status" value="1"/>
</dbReference>
<dbReference type="InterPro" id="IPR013655">
    <property type="entry name" value="PAS_fold_3"/>
</dbReference>
<dbReference type="Pfam" id="PF00990">
    <property type="entry name" value="GGDEF"/>
    <property type="match status" value="1"/>
</dbReference>
<evidence type="ECO:0000259" key="1">
    <source>
        <dbReference type="PROSITE" id="PS50112"/>
    </source>
</evidence>
<dbReference type="InterPro" id="IPR052155">
    <property type="entry name" value="Biofilm_reg_signaling"/>
</dbReference>
<dbReference type="InterPro" id="IPR000160">
    <property type="entry name" value="GGDEF_dom"/>
</dbReference>
<dbReference type="Gene3D" id="3.30.70.270">
    <property type="match status" value="1"/>
</dbReference>
<comment type="caution">
    <text evidence="4">The sequence shown here is derived from an EMBL/GenBank/DDBJ whole genome shotgun (WGS) entry which is preliminary data.</text>
</comment>
<dbReference type="SUPFAM" id="SSF55785">
    <property type="entry name" value="PYP-like sensor domain (PAS domain)"/>
    <property type="match status" value="1"/>
</dbReference>
<evidence type="ECO:0000313" key="5">
    <source>
        <dbReference type="Proteomes" id="UP000473531"/>
    </source>
</evidence>
<dbReference type="SMART" id="SM00065">
    <property type="entry name" value="GAF"/>
    <property type="match status" value="1"/>
</dbReference>
<evidence type="ECO:0000259" key="2">
    <source>
        <dbReference type="PROSITE" id="PS50883"/>
    </source>
</evidence>
<dbReference type="InterPro" id="IPR000014">
    <property type="entry name" value="PAS"/>
</dbReference>
<dbReference type="Proteomes" id="UP000473531">
    <property type="component" value="Unassembled WGS sequence"/>
</dbReference>
<dbReference type="Gene3D" id="3.20.20.450">
    <property type="entry name" value="EAL domain"/>
    <property type="match status" value="1"/>
</dbReference>
<keyword evidence="5" id="KW-1185">Reference proteome</keyword>
<dbReference type="CDD" id="cd01948">
    <property type="entry name" value="EAL"/>
    <property type="match status" value="1"/>
</dbReference>
<dbReference type="InterPro" id="IPR001633">
    <property type="entry name" value="EAL_dom"/>
</dbReference>
<name>A0A6L7GC45_9SPHN</name>
<dbReference type="PANTHER" id="PTHR44757">
    <property type="entry name" value="DIGUANYLATE CYCLASE DGCP"/>
    <property type="match status" value="1"/>
</dbReference>
<organism evidence="4 5">
    <name type="scientific">Allopontixanthobacter confluentis</name>
    <dbReference type="NCBI Taxonomy" id="1849021"/>
    <lineage>
        <taxon>Bacteria</taxon>
        <taxon>Pseudomonadati</taxon>
        <taxon>Pseudomonadota</taxon>
        <taxon>Alphaproteobacteria</taxon>
        <taxon>Sphingomonadales</taxon>
        <taxon>Erythrobacteraceae</taxon>
        <taxon>Allopontixanthobacter</taxon>
    </lineage>
</organism>
<dbReference type="InterPro" id="IPR029787">
    <property type="entry name" value="Nucleotide_cyclase"/>
</dbReference>
<dbReference type="InterPro" id="IPR003018">
    <property type="entry name" value="GAF"/>
</dbReference>
<dbReference type="Pfam" id="PF00563">
    <property type="entry name" value="EAL"/>
    <property type="match status" value="1"/>
</dbReference>
<gene>
    <name evidence="4" type="ORF">GRI44_02495</name>
</gene>
<dbReference type="SMART" id="SM00052">
    <property type="entry name" value="EAL"/>
    <property type="match status" value="1"/>
</dbReference>
<reference evidence="4 5" key="1">
    <citation type="submission" date="2019-12" db="EMBL/GenBank/DDBJ databases">
        <title>Genomic-based taxomic classification of the family Erythrobacteraceae.</title>
        <authorList>
            <person name="Xu L."/>
        </authorList>
    </citation>
    <scope>NUCLEOTIDE SEQUENCE [LARGE SCALE GENOMIC DNA]</scope>
    <source>
        <strain evidence="4 5">KCTC 52259</strain>
    </source>
</reference>
<dbReference type="PANTHER" id="PTHR44757:SF2">
    <property type="entry name" value="BIOFILM ARCHITECTURE MAINTENANCE PROTEIN MBAA"/>
    <property type="match status" value="1"/>
</dbReference>
<proteinExistence type="predicted"/>
<dbReference type="PROSITE" id="PS50112">
    <property type="entry name" value="PAS"/>
    <property type="match status" value="1"/>
</dbReference>
<dbReference type="CDD" id="cd00130">
    <property type="entry name" value="PAS"/>
    <property type="match status" value="1"/>
</dbReference>
<feature type="domain" description="GGDEF" evidence="3">
    <location>
        <begin position="340"/>
        <end position="472"/>
    </location>
</feature>
<accession>A0A6L7GC45</accession>
<dbReference type="SUPFAM" id="SSF55073">
    <property type="entry name" value="Nucleotide cyclase"/>
    <property type="match status" value="1"/>
</dbReference>
<dbReference type="EMBL" id="WTYU01000001">
    <property type="protein sequence ID" value="MXP13622.1"/>
    <property type="molecule type" value="Genomic_DNA"/>
</dbReference>
<dbReference type="InterPro" id="IPR035965">
    <property type="entry name" value="PAS-like_dom_sf"/>
</dbReference>
<dbReference type="SUPFAM" id="SSF55781">
    <property type="entry name" value="GAF domain-like"/>
    <property type="match status" value="1"/>
</dbReference>
<dbReference type="NCBIfam" id="TIGR00254">
    <property type="entry name" value="GGDEF"/>
    <property type="match status" value="1"/>
</dbReference>
<evidence type="ECO:0000259" key="3">
    <source>
        <dbReference type="PROSITE" id="PS50887"/>
    </source>
</evidence>
<feature type="domain" description="PAS" evidence="1">
    <location>
        <begin position="209"/>
        <end position="253"/>
    </location>
</feature>
<dbReference type="Gene3D" id="3.30.450.40">
    <property type="match status" value="1"/>
</dbReference>
<dbReference type="Gene3D" id="3.30.450.20">
    <property type="entry name" value="PAS domain"/>
    <property type="match status" value="1"/>
</dbReference>
<dbReference type="SUPFAM" id="SSF141868">
    <property type="entry name" value="EAL domain-like"/>
    <property type="match status" value="1"/>
</dbReference>
<dbReference type="InterPro" id="IPR035919">
    <property type="entry name" value="EAL_sf"/>
</dbReference>
<sequence length="746" mass="82899">MQTMIGCENARLQALYALQILDSPRQRMFDQITELCVELFHSSVSLISFMDAERQWYLSTCGVDLIEVPRDVAICNYPISTGCSLVVPRLASDERFSNNPLVACEGGIQSYMGCPVRGPNQVIIGTVCVVDQRPDWFAPSQLIVLEGIARIVEDLLELHAKSHQAEQLTHDLAIKKESLKNSNRIFNQAERVARVGSWELEVDSNKLTWSAQVYAIHGLEPDSDIDLSNAINFYEPEDRPAVEKAVSNAMEKSEPFKFEANLRAADGGSVRVRTVGEYLPADDFLPARIVGVIHDISDSYHAQLALKRAADFDSLTNLFNRHAFDRVLQARVRAMKEAPEDLFLLLVDLDGFKDVNDIFGHLVGDVVLEEIGDRISRAVPLDTTVARWGGDEFAIIIRQGASIAEAQQVGEVILAEICKQTEFSGHKIMISGTCGLACADENKSPKELIRRADLALYHGKAREPGRVHIYDKSFELTNDLRHKAIGQVRSALDENRIFPGYQPIVDLRNNQLVGLEALMRLTTRSGHQMTATQVLPAILDPILSREIGERMLSLIAEDFDELRLAQPNLKFISINATEADLISRDFAQKFLKALENNNVRPSLVTLEVTETMLMANDRTTVQKVLQDLKGGGIQIALDDFGTGFSSLSHLRDFPIDKVKIDRSFVASICSNHQDRLIVQALISMALNLNIGVIAEGIEKVEQRKLLLQMGCLQGQGFLFGAAQNGCRTKLLRLGNRLTRLGCEQAA</sequence>
<dbReference type="InterPro" id="IPR029016">
    <property type="entry name" value="GAF-like_dom_sf"/>
</dbReference>
<dbReference type="PROSITE" id="PS50887">
    <property type="entry name" value="GGDEF"/>
    <property type="match status" value="1"/>
</dbReference>
<protein>
    <submittedName>
        <fullName evidence="4">EAL domain-containing protein</fullName>
    </submittedName>
</protein>
<dbReference type="AlphaFoldDB" id="A0A6L7GC45"/>
<dbReference type="SMART" id="SM00267">
    <property type="entry name" value="GGDEF"/>
    <property type="match status" value="1"/>
</dbReference>
<evidence type="ECO:0000313" key="4">
    <source>
        <dbReference type="EMBL" id="MXP13622.1"/>
    </source>
</evidence>
<dbReference type="Pfam" id="PF08447">
    <property type="entry name" value="PAS_3"/>
    <property type="match status" value="1"/>
</dbReference>
<dbReference type="CDD" id="cd01949">
    <property type="entry name" value="GGDEF"/>
    <property type="match status" value="1"/>
</dbReference>